<evidence type="ECO:0000256" key="4">
    <source>
        <dbReference type="ARBA" id="ARBA00022588"/>
    </source>
</evidence>
<dbReference type="Proteomes" id="UP001166674">
    <property type="component" value="Unassembled WGS sequence"/>
</dbReference>
<evidence type="ECO:0000313" key="18">
    <source>
        <dbReference type="EMBL" id="MBZ3888698.1"/>
    </source>
</evidence>
<dbReference type="PANTHER" id="PTHR11311">
    <property type="entry name" value="SPONDIN"/>
    <property type="match status" value="1"/>
</dbReference>
<dbReference type="InterPro" id="IPR051418">
    <property type="entry name" value="Spondin/Thrombospondin_T1"/>
</dbReference>
<dbReference type="GO" id="GO:0007155">
    <property type="term" value="P:cell adhesion"/>
    <property type="evidence" value="ECO:0007669"/>
    <property type="project" value="UniProtKB-KW"/>
</dbReference>
<evidence type="ECO:0000256" key="14">
    <source>
        <dbReference type="ARBA" id="ARBA00074997"/>
    </source>
</evidence>
<feature type="compositionally biased region" description="Pro residues" evidence="15">
    <location>
        <begin position="70"/>
        <end position="79"/>
    </location>
</feature>
<keyword evidence="10" id="KW-1015">Disulfide bond</keyword>
<proteinExistence type="predicted"/>
<dbReference type="FunFam" id="2.60.40.2130:FF:000003">
    <property type="entry name" value="Spondin 2"/>
    <property type="match status" value="1"/>
</dbReference>
<feature type="domain" description="Spondin" evidence="17">
    <location>
        <begin position="282"/>
        <end position="472"/>
    </location>
</feature>
<feature type="compositionally biased region" description="Basic and acidic residues" evidence="15">
    <location>
        <begin position="55"/>
        <end position="66"/>
    </location>
</feature>
<dbReference type="NCBIfam" id="NF038123">
    <property type="entry name" value="NF038123_dom"/>
    <property type="match status" value="1"/>
</dbReference>
<feature type="chain" id="PRO_5041373362" description="Spondin-2" evidence="16">
    <location>
        <begin position="21"/>
        <end position="582"/>
    </location>
</feature>
<dbReference type="InterPro" id="IPR009465">
    <property type="entry name" value="Spondin_N"/>
</dbReference>
<keyword evidence="3" id="KW-0272">Extracellular matrix</keyword>
<keyword evidence="8" id="KW-0391">Immunity</keyword>
<evidence type="ECO:0000256" key="8">
    <source>
        <dbReference type="ARBA" id="ARBA00022859"/>
    </source>
</evidence>
<reference evidence="18" key="1">
    <citation type="submission" date="2020-03" db="EMBL/GenBank/DDBJ databases">
        <title>Studies in the Genomics of Life Span.</title>
        <authorList>
            <person name="Glass D."/>
        </authorList>
    </citation>
    <scope>NUCLEOTIDE SEQUENCE</scope>
    <source>
        <strain evidence="18">SUZIE</strain>
        <tissue evidence="18">Muscle</tissue>
    </source>
</reference>
<dbReference type="PANTHER" id="PTHR11311:SF15">
    <property type="entry name" value="SPONDIN-2"/>
    <property type="match status" value="1"/>
</dbReference>
<keyword evidence="19" id="KW-1185">Reference proteome</keyword>
<evidence type="ECO:0000256" key="1">
    <source>
        <dbReference type="ARBA" id="ARBA00004498"/>
    </source>
</evidence>
<comment type="caution">
    <text evidence="18">The sequence shown here is derived from an EMBL/GenBank/DDBJ whole genome shotgun (WGS) entry which is preliminary data.</text>
</comment>
<dbReference type="GO" id="GO:0045087">
    <property type="term" value="P:innate immune response"/>
    <property type="evidence" value="ECO:0007669"/>
    <property type="project" value="UniProtKB-KW"/>
</dbReference>
<evidence type="ECO:0000256" key="7">
    <source>
        <dbReference type="ARBA" id="ARBA00022837"/>
    </source>
</evidence>
<feature type="region of interest" description="Disordered" evidence="15">
    <location>
        <begin position="16"/>
        <end position="109"/>
    </location>
</feature>
<sequence>MTWLAPRVFCLGILAGPSSARLPQPPGAPDRDSKPAPPPELAAAAHCPQCGEDSWQEKRSRPDENHMLAGPPPPLPPGTSWPRDGRQRASARGHRPQKDQQQTRVFNPTNVAKGIQTRRLGWVPFRGRPELSRPRVPPKACVRSPCGSSIKKRAAELTEPKGWSRQAETPMPIMSKNLLRCVWWGHLATEHEQAQHCCPGLRNKLPDRLQSRLEHQGSLGLHEVKAAPESILSLSLWNGGRSCRGHTVGKMESLSTTAARGSSLWALLLATLGSAASRPLGGEAVCTARPPAKYSITFTGKWSQTAFPKQYPLFRPPAQWSSLLGAAHSSDYSMWRKDTYVSNGLRDFAERGEAWALMREMEAAGEKLQSVHAVFSAPAVPSGTGQTSTELEVQPRHSLVSFAVRIVPSPDWFVGVDSLDLCEGGRWKEQASLDLYPHDAGTDSGFTFSSPNFATIPQDTVTEITSSSPSHPANSFYYPRLKSLPPIARVTLVRLRQSPRAFVPPALDLVSRDNEIVDNLSVPETPLDCEVSLWSSWGLCGGPCGKLSTKRRTRYVRVQPANNGTPCPELEEEAECVPDNCV</sequence>
<dbReference type="Pfam" id="PF19028">
    <property type="entry name" value="TSP1_spondin"/>
    <property type="match status" value="1"/>
</dbReference>
<comment type="subunit">
    <text evidence="12">Monomer. Interacts with integrin.</text>
</comment>
<accession>A0AA41NEC0</accession>
<dbReference type="FunFam" id="2.20.100.10:FF:000037">
    <property type="entry name" value="Spondin 2"/>
    <property type="match status" value="1"/>
</dbReference>
<organism evidence="18 19">
    <name type="scientific">Sciurus carolinensis</name>
    <name type="common">Eastern gray squirrel</name>
    <dbReference type="NCBI Taxonomy" id="30640"/>
    <lineage>
        <taxon>Eukaryota</taxon>
        <taxon>Metazoa</taxon>
        <taxon>Chordata</taxon>
        <taxon>Craniata</taxon>
        <taxon>Vertebrata</taxon>
        <taxon>Euteleostomi</taxon>
        <taxon>Mammalia</taxon>
        <taxon>Eutheria</taxon>
        <taxon>Euarchontoglires</taxon>
        <taxon>Glires</taxon>
        <taxon>Rodentia</taxon>
        <taxon>Sciuromorpha</taxon>
        <taxon>Sciuridae</taxon>
        <taxon>Sciurinae</taxon>
        <taxon>Sciurini</taxon>
        <taxon>Sciurus</taxon>
    </lineage>
</organism>
<keyword evidence="2" id="KW-0964">Secreted</keyword>
<keyword evidence="6 16" id="KW-0732">Signal</keyword>
<evidence type="ECO:0000256" key="13">
    <source>
        <dbReference type="ARBA" id="ARBA00069886"/>
    </source>
</evidence>
<evidence type="ECO:0000256" key="16">
    <source>
        <dbReference type="SAM" id="SignalP"/>
    </source>
</evidence>
<evidence type="ECO:0000256" key="3">
    <source>
        <dbReference type="ARBA" id="ARBA00022530"/>
    </source>
</evidence>
<evidence type="ECO:0000256" key="5">
    <source>
        <dbReference type="ARBA" id="ARBA00022723"/>
    </source>
</evidence>
<dbReference type="EMBL" id="JAATJV010424556">
    <property type="protein sequence ID" value="MBZ3888698.1"/>
    <property type="molecule type" value="Genomic_DNA"/>
</dbReference>
<feature type="signal peptide" evidence="16">
    <location>
        <begin position="1"/>
        <end position="20"/>
    </location>
</feature>
<dbReference type="AlphaFoldDB" id="A0AA41NEC0"/>
<dbReference type="PROSITE" id="PS50092">
    <property type="entry name" value="TSP1"/>
    <property type="match status" value="1"/>
</dbReference>
<dbReference type="GO" id="GO:0046872">
    <property type="term" value="F:metal ion binding"/>
    <property type="evidence" value="ECO:0007669"/>
    <property type="project" value="UniProtKB-KW"/>
</dbReference>
<name>A0AA41NEC0_SCICA</name>
<evidence type="ECO:0000256" key="9">
    <source>
        <dbReference type="ARBA" id="ARBA00022889"/>
    </source>
</evidence>
<gene>
    <name evidence="18" type="ORF">SUZIE_199260</name>
</gene>
<dbReference type="GO" id="GO:0031012">
    <property type="term" value="C:extracellular matrix"/>
    <property type="evidence" value="ECO:0007669"/>
    <property type="project" value="TreeGrafter"/>
</dbReference>
<dbReference type="Gene3D" id="2.60.40.2130">
    <property type="entry name" value="F-spondin domain"/>
    <property type="match status" value="1"/>
</dbReference>
<evidence type="ECO:0000256" key="10">
    <source>
        <dbReference type="ARBA" id="ARBA00023157"/>
    </source>
</evidence>
<evidence type="ECO:0000256" key="15">
    <source>
        <dbReference type="SAM" id="MobiDB-lite"/>
    </source>
</evidence>
<dbReference type="InterPro" id="IPR036383">
    <property type="entry name" value="TSP1_rpt_sf"/>
</dbReference>
<dbReference type="PROSITE" id="PS51020">
    <property type="entry name" value="SPONDIN"/>
    <property type="match status" value="1"/>
</dbReference>
<dbReference type="InterPro" id="IPR000884">
    <property type="entry name" value="TSP1_rpt"/>
</dbReference>
<keyword evidence="5" id="KW-0479">Metal-binding</keyword>
<dbReference type="InterPro" id="IPR038678">
    <property type="entry name" value="Spondin_N_sf"/>
</dbReference>
<evidence type="ECO:0000313" key="19">
    <source>
        <dbReference type="Proteomes" id="UP001166674"/>
    </source>
</evidence>
<dbReference type="Gene3D" id="2.20.100.10">
    <property type="entry name" value="Thrombospondin type-1 (TSP1) repeat"/>
    <property type="match status" value="1"/>
</dbReference>
<dbReference type="SMART" id="SM00209">
    <property type="entry name" value="TSP1"/>
    <property type="match status" value="1"/>
</dbReference>
<evidence type="ECO:0000256" key="2">
    <source>
        <dbReference type="ARBA" id="ARBA00022525"/>
    </source>
</evidence>
<protein>
    <recommendedName>
        <fullName evidence="13">Spondin-2</fullName>
    </recommendedName>
    <alternativeName>
        <fullName evidence="14">Mindin</fullName>
    </alternativeName>
</protein>
<keyword evidence="4" id="KW-0399">Innate immunity</keyword>
<evidence type="ECO:0000256" key="6">
    <source>
        <dbReference type="ARBA" id="ARBA00022729"/>
    </source>
</evidence>
<dbReference type="SUPFAM" id="SSF82895">
    <property type="entry name" value="TSP-1 type 1 repeat"/>
    <property type="match status" value="1"/>
</dbReference>
<evidence type="ECO:0000256" key="12">
    <source>
        <dbReference type="ARBA" id="ARBA00062529"/>
    </source>
</evidence>
<feature type="compositionally biased region" description="Polar residues" evidence="15">
    <location>
        <begin position="99"/>
        <end position="109"/>
    </location>
</feature>
<dbReference type="InterPro" id="IPR044004">
    <property type="entry name" value="TSP1_spondin_dom"/>
</dbReference>
<dbReference type="Pfam" id="PF06468">
    <property type="entry name" value="Spond_N"/>
    <property type="match status" value="1"/>
</dbReference>
<keyword evidence="9" id="KW-0130">Cell adhesion</keyword>
<evidence type="ECO:0000256" key="11">
    <source>
        <dbReference type="ARBA" id="ARBA00023180"/>
    </source>
</evidence>
<comment type="subcellular location">
    <subcellularLocation>
        <location evidence="1">Secreted</location>
        <location evidence="1">Extracellular space</location>
        <location evidence="1">Extracellular matrix</location>
    </subcellularLocation>
</comment>
<evidence type="ECO:0000259" key="17">
    <source>
        <dbReference type="PROSITE" id="PS51020"/>
    </source>
</evidence>
<keyword evidence="7" id="KW-0106">Calcium</keyword>
<keyword evidence="11" id="KW-0325">Glycoprotein</keyword>